<dbReference type="GO" id="GO:0005829">
    <property type="term" value="C:cytosol"/>
    <property type="evidence" value="ECO:0007669"/>
    <property type="project" value="TreeGrafter"/>
</dbReference>
<protein>
    <submittedName>
        <fullName evidence="3">YsfK</fullName>
    </submittedName>
</protein>
<feature type="domain" description="Beta-ketoacyl synthase-like N-terminal" evidence="2">
    <location>
        <begin position="38"/>
        <end position="197"/>
    </location>
</feature>
<accession>A0A6B9MDM2</accession>
<dbReference type="InterPro" id="IPR014030">
    <property type="entry name" value="Ketoacyl_synth_N"/>
</dbReference>
<evidence type="ECO:0000256" key="1">
    <source>
        <dbReference type="ARBA" id="ARBA00022679"/>
    </source>
</evidence>
<evidence type="ECO:0000313" key="3">
    <source>
        <dbReference type="EMBL" id="QHB92598.1"/>
    </source>
</evidence>
<reference evidence="3" key="1">
    <citation type="journal article" date="2019" name="Org. Lett.">
        <title>Genetic Manipulation of an Aminotransferase Family Gene dtlA Activates Youssoufenes in Marine-Derived Streptomyces youssoufiensis.</title>
        <authorList>
            <person name="Li H."/>
            <person name="Liu J."/>
            <person name="Deng Z."/>
            <person name="Li T."/>
            <person name="Liu Z."/>
            <person name="Che Q."/>
            <person name="Li W."/>
        </authorList>
    </citation>
    <scope>NUCLEOTIDE SEQUENCE</scope>
    <source>
        <strain evidence="3">OUC6819</strain>
    </source>
</reference>
<dbReference type="InterPro" id="IPR016039">
    <property type="entry name" value="Thiolase-like"/>
</dbReference>
<keyword evidence="1" id="KW-0808">Transferase</keyword>
<dbReference type="AlphaFoldDB" id="A0A6B9MDM2"/>
<dbReference type="Gene3D" id="3.40.47.10">
    <property type="match status" value="1"/>
</dbReference>
<dbReference type="PANTHER" id="PTHR11712:SF336">
    <property type="entry name" value="3-OXOACYL-[ACYL-CARRIER-PROTEIN] SYNTHASE, MITOCHONDRIAL"/>
    <property type="match status" value="1"/>
</dbReference>
<dbReference type="GO" id="GO:0004315">
    <property type="term" value="F:3-oxoacyl-[acyl-carrier-protein] synthase activity"/>
    <property type="evidence" value="ECO:0007669"/>
    <property type="project" value="TreeGrafter"/>
</dbReference>
<dbReference type="SUPFAM" id="SSF53901">
    <property type="entry name" value="Thiolase-like"/>
    <property type="match status" value="1"/>
</dbReference>
<organism evidence="3">
    <name type="scientific">Streptomyces youssoufiensis</name>
    <dbReference type="NCBI Taxonomy" id="654447"/>
    <lineage>
        <taxon>Bacteria</taxon>
        <taxon>Bacillati</taxon>
        <taxon>Actinomycetota</taxon>
        <taxon>Actinomycetes</taxon>
        <taxon>Kitasatosporales</taxon>
        <taxon>Streptomycetaceae</taxon>
        <taxon>Streptomyces</taxon>
    </lineage>
</organism>
<dbReference type="InterPro" id="IPR000794">
    <property type="entry name" value="Beta-ketoacyl_synthase"/>
</dbReference>
<dbReference type="GO" id="GO:0006633">
    <property type="term" value="P:fatty acid biosynthetic process"/>
    <property type="evidence" value="ECO:0007669"/>
    <property type="project" value="TreeGrafter"/>
</dbReference>
<evidence type="ECO:0000259" key="2">
    <source>
        <dbReference type="Pfam" id="PF00109"/>
    </source>
</evidence>
<name>A0A6B9MDM2_9ACTN</name>
<dbReference type="Pfam" id="PF00109">
    <property type="entry name" value="ketoacyl-synt"/>
    <property type="match status" value="1"/>
</dbReference>
<sequence>MNVTTTTPVAITGVGVISRPAIGAQELARAADLWHSEPSDPTDPTNNERPWAIAELDNFAPAEFLGKRGWRFLPEATRVALAAVQLALAHANEAADDATEHAPERVGVALGTNFAVDAVVDRIDRALLAEGIAGISPVECPNFSVNVPAGRLGIAHGLRAFNITLVNLLTAGLESALVGARAMADDRADAVLVGAVEGRPPAAARTVTGPGVDAAGACLLHLERPERAAERGAAVHAQLTGGSRRTVPGNPAAAQRVLAAALDALGAPPGVLHLSLPAEGGEHVAQAAEDWAKARGAGTGLTVTTGAPQGSATPVLGLAQHLVRGVHESAVVGALGPRGNLTLLRIEPPRSRA</sequence>
<dbReference type="EMBL" id="MN844187">
    <property type="protein sequence ID" value="QHB92598.1"/>
    <property type="molecule type" value="Genomic_DNA"/>
</dbReference>
<proteinExistence type="predicted"/>
<dbReference type="PANTHER" id="PTHR11712">
    <property type="entry name" value="POLYKETIDE SYNTHASE-RELATED"/>
    <property type="match status" value="1"/>
</dbReference>
<gene>
    <name evidence="3" type="primary">ysfK</name>
</gene>